<evidence type="ECO:0000259" key="2">
    <source>
        <dbReference type="PROSITE" id="PS50263"/>
    </source>
</evidence>
<organism evidence="3 4">
    <name type="scientific">Methanosuratincola subterraneus</name>
    <dbReference type="NCBI Taxonomy" id="2593994"/>
    <lineage>
        <taxon>Archaea</taxon>
        <taxon>Thermoproteota</taxon>
        <taxon>Methanosuratincolia</taxon>
        <taxon>Candidatus Methanomethylicales</taxon>
        <taxon>Candidatus Methanomethylicaceae</taxon>
        <taxon>Candidatus Methanosuratincola (ex Vanwonterghem et al. 2016)</taxon>
    </lineage>
</organism>
<evidence type="ECO:0000313" key="3">
    <source>
        <dbReference type="EMBL" id="RWX73322.1"/>
    </source>
</evidence>
<dbReference type="PANTHER" id="PTHR23088:SF27">
    <property type="entry name" value="DEAMINATED GLUTATHIONE AMIDASE"/>
    <property type="match status" value="1"/>
</dbReference>
<dbReference type="CDD" id="cd07572">
    <property type="entry name" value="nit"/>
    <property type="match status" value="1"/>
</dbReference>
<dbReference type="AlphaFoldDB" id="A0A444L6X7"/>
<dbReference type="Gene3D" id="3.60.110.10">
    <property type="entry name" value="Carbon-nitrogen hydrolase"/>
    <property type="match status" value="1"/>
</dbReference>
<dbReference type="PROSITE" id="PS01227">
    <property type="entry name" value="UPF0012"/>
    <property type="match status" value="1"/>
</dbReference>
<proteinExistence type="predicted"/>
<dbReference type="PROSITE" id="PS50263">
    <property type="entry name" value="CN_HYDROLASE"/>
    <property type="match status" value="1"/>
</dbReference>
<evidence type="ECO:0000313" key="4">
    <source>
        <dbReference type="Proteomes" id="UP000288215"/>
    </source>
</evidence>
<sequence length="261" mass="29276">MEVAVLQMASGEDKRANLEKAARMVREAAVRGAELAVLPELFNFLPRRMEKDWCLPNAEGEEGETIRRLKEISKEEGMAIVAGSIIEREGERLYNTAFVLAEGEAVGKYRKNHLFNYGKINESQVFAAGDSPAVLDLLGAKVGITICYDLRFPELFRAEALLGAEVIVNAAAFLEETGRAHWMPLLRARAIENQAYIIAANQAGAEENRFRYYGHSCIIDPWGRVVRRAGSEEGIIIGCLRRERVMAAREKIPILKDYKEY</sequence>
<gene>
    <name evidence="3" type="ORF">Metus_1296</name>
</gene>
<comment type="caution">
    <text evidence="3">The sequence shown here is derived from an EMBL/GenBank/DDBJ whole genome shotgun (WGS) entry which is preliminary data.</text>
</comment>
<accession>A0A444L6X7</accession>
<dbReference type="EMBL" id="RXGA01000003">
    <property type="protein sequence ID" value="RWX73322.1"/>
    <property type="molecule type" value="Genomic_DNA"/>
</dbReference>
<reference evidence="3 4" key="1">
    <citation type="submission" date="2018-12" db="EMBL/GenBank/DDBJ databases">
        <title>The complete genome of the methanogenic archaea of the candidate phylum Verstraetearchaeota, obtained from the metagenome of underground thermal water.</title>
        <authorList>
            <person name="Kadnikov V.V."/>
            <person name="Mardanov A.V."/>
            <person name="Beletsky A.V."/>
            <person name="Karnachuk O.V."/>
            <person name="Ravin N.V."/>
        </authorList>
    </citation>
    <scope>NUCLEOTIDE SEQUENCE [LARGE SCALE GENOMIC DNA]</scope>
    <source>
        <strain evidence="3">Ch88</strain>
    </source>
</reference>
<dbReference type="InterPro" id="IPR036526">
    <property type="entry name" value="C-N_Hydrolase_sf"/>
</dbReference>
<dbReference type="SUPFAM" id="SSF56317">
    <property type="entry name" value="Carbon-nitrogen hydrolase"/>
    <property type="match status" value="1"/>
</dbReference>
<protein>
    <recommendedName>
        <fullName evidence="2">CN hydrolase domain-containing protein</fullName>
    </recommendedName>
</protein>
<dbReference type="PANTHER" id="PTHR23088">
    <property type="entry name" value="NITRILASE-RELATED"/>
    <property type="match status" value="1"/>
</dbReference>
<dbReference type="InterPro" id="IPR045254">
    <property type="entry name" value="Nit1/2_C-N_Hydrolase"/>
</dbReference>
<dbReference type="Proteomes" id="UP000288215">
    <property type="component" value="Unassembled WGS sequence"/>
</dbReference>
<evidence type="ECO:0000256" key="1">
    <source>
        <dbReference type="ARBA" id="ARBA00022801"/>
    </source>
</evidence>
<dbReference type="GO" id="GO:0016811">
    <property type="term" value="F:hydrolase activity, acting on carbon-nitrogen (but not peptide) bonds, in linear amides"/>
    <property type="evidence" value="ECO:0007669"/>
    <property type="project" value="InterPro"/>
</dbReference>
<keyword evidence="1" id="KW-0378">Hydrolase</keyword>
<feature type="domain" description="CN hydrolase" evidence="2">
    <location>
        <begin position="1"/>
        <end position="242"/>
    </location>
</feature>
<name>A0A444L6X7_METS7</name>
<dbReference type="InterPro" id="IPR003010">
    <property type="entry name" value="C-N_Hydrolase"/>
</dbReference>
<dbReference type="InterPro" id="IPR001110">
    <property type="entry name" value="UPF0012_CS"/>
</dbReference>
<dbReference type="Pfam" id="PF00795">
    <property type="entry name" value="CN_hydrolase"/>
    <property type="match status" value="1"/>
</dbReference>